<keyword evidence="1" id="KW-0732">Signal</keyword>
<name>A0ABQ4FVE2_9ACTN</name>
<evidence type="ECO:0000313" key="3">
    <source>
        <dbReference type="Proteomes" id="UP000603904"/>
    </source>
</evidence>
<dbReference type="RefSeq" id="WP_204056390.1">
    <property type="nucleotide sequence ID" value="NZ_BAAAGP010000002.1"/>
</dbReference>
<evidence type="ECO:0000256" key="1">
    <source>
        <dbReference type="SAM" id="SignalP"/>
    </source>
</evidence>
<keyword evidence="3" id="KW-1185">Reference proteome</keyword>
<feature type="chain" id="PRO_5047479283" evidence="1">
    <location>
        <begin position="25"/>
        <end position="354"/>
    </location>
</feature>
<comment type="caution">
    <text evidence="2">The sequence shown here is derived from an EMBL/GenBank/DDBJ whole genome shotgun (WGS) entry which is preliminary data.</text>
</comment>
<dbReference type="Proteomes" id="UP000603904">
    <property type="component" value="Unassembled WGS sequence"/>
</dbReference>
<accession>A0ABQ4FVE2</accession>
<proteinExistence type="predicted"/>
<protein>
    <submittedName>
        <fullName evidence="2">Uncharacterized protein</fullName>
    </submittedName>
</protein>
<dbReference type="SUPFAM" id="SSF82171">
    <property type="entry name" value="DPP6 N-terminal domain-like"/>
    <property type="match status" value="1"/>
</dbReference>
<gene>
    <name evidence="2" type="ORF">Mco01_17850</name>
</gene>
<feature type="signal peptide" evidence="1">
    <location>
        <begin position="1"/>
        <end position="24"/>
    </location>
</feature>
<dbReference type="EMBL" id="BOOC01000005">
    <property type="protein sequence ID" value="GIH38785.1"/>
    <property type="molecule type" value="Genomic_DNA"/>
</dbReference>
<evidence type="ECO:0000313" key="2">
    <source>
        <dbReference type="EMBL" id="GIH38785.1"/>
    </source>
</evidence>
<sequence length="354" mass="37418">MNRTAVLALAAAVTVTALPGVAQAEARTGAASATSLRTSASASSLRASASATSTKKTIRYAWVKSCKKKDYTVPCGPWTLTLRDGSRVPLKDARVFPLDGHKVDKESTAPLGVSGDGGSVAYFRASDNRIVVRDIRTNRVRVLPGAAARLPKGVGMSSADLQIDRTGRSVAVSYQADKPKPSLVADLTSGTVHTLRSDVNVQSFSPDGGHLLATRSTGENTTEFLVYDRDGHRTESRVVPQVVANNTPIALADDGASLALIITAPSGKQRLRVYDLAGDTVGDPVDVKVPKGESAYGMQWTSGDSLDLWETRSDKNGNTTGAIRRGLDPATGAAPKLDSFVITSKAWTWWLPGE</sequence>
<reference evidence="2 3" key="1">
    <citation type="submission" date="2021-01" db="EMBL/GenBank/DDBJ databases">
        <title>Whole genome shotgun sequence of Microbispora corallina NBRC 16416.</title>
        <authorList>
            <person name="Komaki H."/>
            <person name="Tamura T."/>
        </authorList>
    </citation>
    <scope>NUCLEOTIDE SEQUENCE [LARGE SCALE GENOMIC DNA]</scope>
    <source>
        <strain evidence="2 3">NBRC 16416</strain>
    </source>
</reference>
<organism evidence="2 3">
    <name type="scientific">Microbispora corallina</name>
    <dbReference type="NCBI Taxonomy" id="83302"/>
    <lineage>
        <taxon>Bacteria</taxon>
        <taxon>Bacillati</taxon>
        <taxon>Actinomycetota</taxon>
        <taxon>Actinomycetes</taxon>
        <taxon>Streptosporangiales</taxon>
        <taxon>Streptosporangiaceae</taxon>
        <taxon>Microbispora</taxon>
    </lineage>
</organism>